<feature type="domain" description="LIM zinc-binding" evidence="6">
    <location>
        <begin position="149"/>
        <end position="184"/>
    </location>
</feature>
<evidence type="ECO:0000256" key="3">
    <source>
        <dbReference type="ARBA" id="ARBA00023038"/>
    </source>
</evidence>
<protein>
    <submittedName>
        <fullName evidence="7">LIM zinc-binding domain-containing protein</fullName>
    </submittedName>
</protein>
<keyword evidence="5" id="KW-0812">Transmembrane</keyword>
<feature type="region of interest" description="Disordered" evidence="4">
    <location>
        <begin position="44"/>
        <end position="90"/>
    </location>
</feature>
<feature type="compositionally biased region" description="Low complexity" evidence="4">
    <location>
        <begin position="113"/>
        <end position="139"/>
    </location>
</feature>
<evidence type="ECO:0000256" key="4">
    <source>
        <dbReference type="SAM" id="MobiDB-lite"/>
    </source>
</evidence>
<evidence type="ECO:0000313" key="7">
    <source>
        <dbReference type="WBParaSite" id="HNAJ_0000360601-mRNA-1"/>
    </source>
</evidence>
<keyword evidence="3" id="KW-0440">LIM domain</keyword>
<dbReference type="GO" id="GO:0046872">
    <property type="term" value="F:metal ion binding"/>
    <property type="evidence" value="ECO:0007669"/>
    <property type="project" value="UniProtKB-KW"/>
</dbReference>
<keyword evidence="5" id="KW-1133">Transmembrane helix</keyword>
<evidence type="ECO:0000256" key="2">
    <source>
        <dbReference type="ARBA" id="ARBA00022833"/>
    </source>
</evidence>
<dbReference type="STRING" id="102285.A0A0R3T967"/>
<keyword evidence="1" id="KW-0479">Metal-binding</keyword>
<keyword evidence="2" id="KW-0862">Zinc</keyword>
<evidence type="ECO:0000256" key="1">
    <source>
        <dbReference type="ARBA" id="ARBA00022723"/>
    </source>
</evidence>
<evidence type="ECO:0000256" key="5">
    <source>
        <dbReference type="SAM" id="Phobius"/>
    </source>
</evidence>
<keyword evidence="5" id="KW-0472">Membrane</keyword>
<evidence type="ECO:0000259" key="6">
    <source>
        <dbReference type="PROSITE" id="PS00478"/>
    </source>
</evidence>
<dbReference type="PROSITE" id="PS00478">
    <property type="entry name" value="LIM_DOMAIN_1"/>
    <property type="match status" value="1"/>
</dbReference>
<dbReference type="AlphaFoldDB" id="A0A0R3T967"/>
<feature type="transmembrane region" description="Helical" evidence="5">
    <location>
        <begin position="183"/>
        <end position="206"/>
    </location>
</feature>
<proteinExistence type="predicted"/>
<sequence>LLTHDSLVKRKYFKHLQIPGMQSTSPPPPPPYASKHTIIAAPPAVSNRSPLSPTAGKVLSPDPTSPGHRVSTALNITFSSPPPTEANRRDVFIGDSNTRRYTVQRVTNQLPVSSSQVNSSGGSSSSNSSGFNSATSGSNPPADWKHGICAECGGRITNVATACQALGCFYHDKCFVCCCCREFFFLFSYFPLFLNVCHYLTIIILYD</sequence>
<dbReference type="InterPro" id="IPR001781">
    <property type="entry name" value="Znf_LIM"/>
</dbReference>
<dbReference type="WBParaSite" id="HNAJ_0000360601-mRNA-1">
    <property type="protein sequence ID" value="HNAJ_0000360601-mRNA-1"/>
    <property type="gene ID" value="HNAJ_0000360601"/>
</dbReference>
<feature type="region of interest" description="Disordered" evidence="4">
    <location>
        <begin position="111"/>
        <end position="140"/>
    </location>
</feature>
<organism evidence="7">
    <name type="scientific">Rodentolepis nana</name>
    <name type="common">Dwarf tapeworm</name>
    <name type="synonym">Hymenolepis nana</name>
    <dbReference type="NCBI Taxonomy" id="102285"/>
    <lineage>
        <taxon>Eukaryota</taxon>
        <taxon>Metazoa</taxon>
        <taxon>Spiralia</taxon>
        <taxon>Lophotrochozoa</taxon>
        <taxon>Platyhelminthes</taxon>
        <taxon>Cestoda</taxon>
        <taxon>Eucestoda</taxon>
        <taxon>Cyclophyllidea</taxon>
        <taxon>Hymenolepididae</taxon>
        <taxon>Rodentolepis</taxon>
    </lineage>
</organism>
<accession>A0A0R3T967</accession>
<reference evidence="7" key="1">
    <citation type="submission" date="2017-02" db="UniProtKB">
        <authorList>
            <consortium name="WormBaseParasite"/>
        </authorList>
    </citation>
    <scope>IDENTIFICATION</scope>
</reference>
<name>A0A0R3T967_RODNA</name>